<dbReference type="OrthoDB" id="9815856at2"/>
<dbReference type="Pfam" id="PF00590">
    <property type="entry name" value="TP_methylase"/>
    <property type="match status" value="1"/>
</dbReference>
<reference evidence="10 11" key="1">
    <citation type="submission" date="2018-06" db="EMBL/GenBank/DDBJ databases">
        <title>Genomic Encyclopedia of Archaeal and Bacterial Type Strains, Phase II (KMG-II): from individual species to whole genera.</title>
        <authorList>
            <person name="Goeker M."/>
        </authorList>
    </citation>
    <scope>NUCLEOTIDE SEQUENCE [LARGE SCALE GENOMIC DNA]</scope>
    <source>
        <strain evidence="10 11">DSM 23241</strain>
    </source>
</reference>
<gene>
    <name evidence="10" type="ORF">LX80_00478</name>
</gene>
<accession>A0A2W7TS97</accession>
<dbReference type="EMBL" id="QKZV01000001">
    <property type="protein sequence ID" value="PZX65982.1"/>
    <property type="molecule type" value="Genomic_DNA"/>
</dbReference>
<dbReference type="FunFam" id="3.40.1010.10:FF:000001">
    <property type="entry name" value="Siroheme synthase"/>
    <property type="match status" value="1"/>
</dbReference>
<evidence type="ECO:0000256" key="6">
    <source>
        <dbReference type="ARBA" id="ARBA00023244"/>
    </source>
</evidence>
<dbReference type="InterPro" id="IPR035996">
    <property type="entry name" value="4pyrrol_Methylase_sf"/>
</dbReference>
<dbReference type="InterPro" id="IPR000878">
    <property type="entry name" value="4pyrrol_Mease"/>
</dbReference>
<dbReference type="NCBIfam" id="TIGR01469">
    <property type="entry name" value="cobA_cysG_Cterm"/>
    <property type="match status" value="1"/>
</dbReference>
<protein>
    <recommendedName>
        <fullName evidence="2">uroporphyrinogen-III C-methyltransferase</fullName>
        <ecNumber evidence="2">2.1.1.107</ecNumber>
    </recommendedName>
</protein>
<comment type="pathway">
    <text evidence="7">Porphyrin-containing compound metabolism; siroheme biosynthesis; precorrin-2 from uroporphyrinogen III: step 1/1.</text>
</comment>
<dbReference type="PANTHER" id="PTHR45790">
    <property type="entry name" value="SIROHEME SYNTHASE-RELATED"/>
    <property type="match status" value="1"/>
</dbReference>
<evidence type="ECO:0000256" key="7">
    <source>
        <dbReference type="ARBA" id="ARBA00025705"/>
    </source>
</evidence>
<dbReference type="CDD" id="cd11642">
    <property type="entry name" value="SUMT"/>
    <property type="match status" value="1"/>
</dbReference>
<dbReference type="PANTHER" id="PTHR45790:SF3">
    <property type="entry name" value="S-ADENOSYL-L-METHIONINE-DEPENDENT UROPORPHYRINOGEN III METHYLTRANSFERASE, CHLOROPLASTIC"/>
    <property type="match status" value="1"/>
</dbReference>
<evidence type="ECO:0000256" key="4">
    <source>
        <dbReference type="ARBA" id="ARBA00022679"/>
    </source>
</evidence>
<dbReference type="GO" id="GO:0019354">
    <property type="term" value="P:siroheme biosynthetic process"/>
    <property type="evidence" value="ECO:0007669"/>
    <property type="project" value="InterPro"/>
</dbReference>
<keyword evidence="4 8" id="KW-0808">Transferase</keyword>
<dbReference type="GO" id="GO:0004851">
    <property type="term" value="F:uroporphyrin-III C-methyltransferase activity"/>
    <property type="evidence" value="ECO:0007669"/>
    <property type="project" value="UniProtKB-EC"/>
</dbReference>
<evidence type="ECO:0000259" key="9">
    <source>
        <dbReference type="Pfam" id="PF00590"/>
    </source>
</evidence>
<dbReference type="InterPro" id="IPR014776">
    <property type="entry name" value="4pyrrole_Mease_sub2"/>
</dbReference>
<evidence type="ECO:0000313" key="11">
    <source>
        <dbReference type="Proteomes" id="UP000249720"/>
    </source>
</evidence>
<evidence type="ECO:0000256" key="5">
    <source>
        <dbReference type="ARBA" id="ARBA00022691"/>
    </source>
</evidence>
<name>A0A2W7TS97_9BACT</name>
<dbReference type="NCBIfam" id="NF004790">
    <property type="entry name" value="PRK06136.1"/>
    <property type="match status" value="1"/>
</dbReference>
<dbReference type="AlphaFoldDB" id="A0A2W7TS97"/>
<dbReference type="SUPFAM" id="SSF53790">
    <property type="entry name" value="Tetrapyrrole methylase"/>
    <property type="match status" value="1"/>
</dbReference>
<dbReference type="PROSITE" id="PS00840">
    <property type="entry name" value="SUMT_2"/>
    <property type="match status" value="1"/>
</dbReference>
<keyword evidence="6" id="KW-0627">Porphyrin biosynthesis</keyword>
<evidence type="ECO:0000256" key="2">
    <source>
        <dbReference type="ARBA" id="ARBA00012162"/>
    </source>
</evidence>
<evidence type="ECO:0000313" key="10">
    <source>
        <dbReference type="EMBL" id="PZX65982.1"/>
    </source>
</evidence>
<evidence type="ECO:0000256" key="3">
    <source>
        <dbReference type="ARBA" id="ARBA00022603"/>
    </source>
</evidence>
<evidence type="ECO:0000256" key="8">
    <source>
        <dbReference type="RuleBase" id="RU003960"/>
    </source>
</evidence>
<evidence type="ECO:0000256" key="1">
    <source>
        <dbReference type="ARBA" id="ARBA00005879"/>
    </source>
</evidence>
<dbReference type="InterPro" id="IPR050161">
    <property type="entry name" value="Siro_Cobalamin_biosynth"/>
</dbReference>
<proteinExistence type="inferred from homology"/>
<keyword evidence="11" id="KW-1185">Reference proteome</keyword>
<dbReference type="GO" id="GO:0032259">
    <property type="term" value="P:methylation"/>
    <property type="evidence" value="ECO:0007669"/>
    <property type="project" value="UniProtKB-KW"/>
</dbReference>
<dbReference type="Proteomes" id="UP000249720">
    <property type="component" value="Unassembled WGS sequence"/>
</dbReference>
<organism evidence="10 11">
    <name type="scientific">Hydrotalea sandarakina</name>
    <dbReference type="NCBI Taxonomy" id="1004304"/>
    <lineage>
        <taxon>Bacteria</taxon>
        <taxon>Pseudomonadati</taxon>
        <taxon>Bacteroidota</taxon>
        <taxon>Chitinophagia</taxon>
        <taxon>Chitinophagales</taxon>
        <taxon>Chitinophagaceae</taxon>
        <taxon>Hydrotalea</taxon>
    </lineage>
</organism>
<dbReference type="PROSITE" id="PS00839">
    <property type="entry name" value="SUMT_1"/>
    <property type="match status" value="1"/>
</dbReference>
<keyword evidence="3 8" id="KW-0489">Methyltransferase</keyword>
<dbReference type="Gene3D" id="3.30.950.10">
    <property type="entry name" value="Methyltransferase, Cobalt-precorrin-4 Transmethylase, Domain 2"/>
    <property type="match status" value="1"/>
</dbReference>
<dbReference type="InterPro" id="IPR003043">
    <property type="entry name" value="Uropor_MeTrfase_CS"/>
</dbReference>
<dbReference type="InterPro" id="IPR014777">
    <property type="entry name" value="4pyrrole_Mease_sub1"/>
</dbReference>
<keyword evidence="5" id="KW-0949">S-adenosyl-L-methionine</keyword>
<sequence>MGKVVIIGAGPGDPDLITIKAVKYLQSANVVLVDRLVSEEILNQYVSSSAIIISVGKECSKKVSTPQHAINDLIVHYAANHALVIRLKGGDVAFFSNVLDELQVLKENKIPFEIIPGITAASAASAYAGIPLTARNYASAVRFLTLHNANELSNNQFKELAATSDTLVWYMSSANLNQLVESLIANGIDHSKWIAVIEQASTPLQRVFTAPILQFSEKFGHLSFLSPSLVIVGKVAELSTAFSWFKSSNSKNALYFPALSQTYNLNFSPSFLFDYVSNT</sequence>
<comment type="caution">
    <text evidence="10">The sequence shown here is derived from an EMBL/GenBank/DDBJ whole genome shotgun (WGS) entry which is preliminary data.</text>
</comment>
<dbReference type="Gene3D" id="3.40.1010.10">
    <property type="entry name" value="Cobalt-precorrin-4 Transmethylase, Domain 1"/>
    <property type="match status" value="1"/>
</dbReference>
<comment type="similarity">
    <text evidence="1 8">Belongs to the precorrin methyltransferase family.</text>
</comment>
<dbReference type="EC" id="2.1.1.107" evidence="2"/>
<feature type="domain" description="Tetrapyrrole methylase" evidence="9">
    <location>
        <begin position="3"/>
        <end position="212"/>
    </location>
</feature>
<dbReference type="InterPro" id="IPR006366">
    <property type="entry name" value="CobA/CysG_C"/>
</dbReference>
<dbReference type="RefSeq" id="WP_111293417.1">
    <property type="nucleotide sequence ID" value="NZ_QKZV01000001.1"/>
</dbReference>